<accession>A0A2U3EN80</accession>
<evidence type="ECO:0000313" key="1">
    <source>
        <dbReference type="EMBL" id="PWI75920.1"/>
    </source>
</evidence>
<proteinExistence type="predicted"/>
<organism evidence="1 2">
    <name type="scientific">Purpureocillium lilacinum</name>
    <name type="common">Paecilomyces lilacinus</name>
    <dbReference type="NCBI Taxonomy" id="33203"/>
    <lineage>
        <taxon>Eukaryota</taxon>
        <taxon>Fungi</taxon>
        <taxon>Dikarya</taxon>
        <taxon>Ascomycota</taxon>
        <taxon>Pezizomycotina</taxon>
        <taxon>Sordariomycetes</taxon>
        <taxon>Hypocreomycetidae</taxon>
        <taxon>Hypocreales</taxon>
        <taxon>Ophiocordycipitaceae</taxon>
        <taxon>Purpureocillium</taxon>
    </lineage>
</organism>
<comment type="caution">
    <text evidence="1">The sequence shown here is derived from an EMBL/GenBank/DDBJ whole genome shotgun (WGS) entry which is preliminary data.</text>
</comment>
<sequence length="82" mass="8598">MHPHPHRRPHTGARAHALLAHAHDSVVPPPALWTMGLRELWCALAWPGASTPPSGAPTDRVTLQKNGVVGASATSDAEACAQ</sequence>
<name>A0A2U3EN80_PURLI</name>
<dbReference type="Proteomes" id="UP000245956">
    <property type="component" value="Unassembled WGS sequence"/>
</dbReference>
<dbReference type="EMBL" id="LCWV01000002">
    <property type="protein sequence ID" value="PWI75920.1"/>
    <property type="molecule type" value="Genomic_DNA"/>
</dbReference>
<protein>
    <submittedName>
        <fullName evidence="1">Uncharacterized protein</fullName>
    </submittedName>
</protein>
<gene>
    <name evidence="1" type="ORF">PCL_06578</name>
</gene>
<evidence type="ECO:0000313" key="2">
    <source>
        <dbReference type="Proteomes" id="UP000245956"/>
    </source>
</evidence>
<reference evidence="1 2" key="1">
    <citation type="journal article" date="2016" name="Front. Microbiol.">
        <title>Genome and transcriptome sequences reveal the specific parasitism of the nematophagous Purpureocillium lilacinum 36-1.</title>
        <authorList>
            <person name="Xie J."/>
            <person name="Li S."/>
            <person name="Mo C."/>
            <person name="Xiao X."/>
            <person name="Peng D."/>
            <person name="Wang G."/>
            <person name="Xiao Y."/>
        </authorList>
    </citation>
    <scope>NUCLEOTIDE SEQUENCE [LARGE SCALE GENOMIC DNA]</scope>
    <source>
        <strain evidence="1 2">36-1</strain>
    </source>
</reference>
<dbReference type="AlphaFoldDB" id="A0A2U3EN80"/>